<evidence type="ECO:0000313" key="2">
    <source>
        <dbReference type="Proteomes" id="UP000187185"/>
    </source>
</evidence>
<proteinExistence type="predicted"/>
<gene>
    <name evidence="1" type="ORF">BOH66_09905</name>
</gene>
<protein>
    <submittedName>
        <fullName evidence="1">Uncharacterized protein</fullName>
    </submittedName>
</protein>
<keyword evidence="2" id="KW-1185">Reference proteome</keyword>
<organism evidence="1 2">
    <name type="scientific">Microbacterium aurum</name>
    <dbReference type="NCBI Taxonomy" id="36805"/>
    <lineage>
        <taxon>Bacteria</taxon>
        <taxon>Bacillati</taxon>
        <taxon>Actinomycetota</taxon>
        <taxon>Actinomycetes</taxon>
        <taxon>Micrococcales</taxon>
        <taxon>Microbacteriaceae</taxon>
        <taxon>Microbacterium</taxon>
    </lineage>
</organism>
<dbReference type="EMBL" id="CP018762">
    <property type="protein sequence ID" value="APZ34514.1"/>
    <property type="molecule type" value="Genomic_DNA"/>
</dbReference>
<dbReference type="Proteomes" id="UP000187185">
    <property type="component" value="Chromosome"/>
</dbReference>
<reference evidence="1 2" key="1">
    <citation type="submission" date="2016-12" db="EMBL/GenBank/DDBJ databases">
        <title>Complete genome sequence of Microbacterium aurum KACC 15219.</title>
        <authorList>
            <person name="Jung Y."/>
            <person name="Shin J.-H."/>
            <person name="Lee Y.-J."/>
            <person name="Yi H."/>
            <person name="Bahn Y.-S."/>
            <person name="Kim J.F."/>
            <person name="Lee D.-W."/>
        </authorList>
    </citation>
    <scope>NUCLEOTIDE SEQUENCE [LARGE SCALE GENOMIC DNA]</scope>
    <source>
        <strain evidence="1 2">KACC 15219</strain>
    </source>
</reference>
<dbReference type="KEGG" id="maur:BOH66_09905"/>
<evidence type="ECO:0000313" key="1">
    <source>
        <dbReference type="EMBL" id="APZ34514.1"/>
    </source>
</evidence>
<accession>A0A1P8U8U2</accession>
<dbReference type="AlphaFoldDB" id="A0A1P8U8U2"/>
<name>A0A1P8U8U2_9MICO</name>
<sequence length="144" mass="15848">MGWWALVVSGASLVISGATFWRNRTPAPRWVTGVVIKPDSDGEVRVTAAASNRGRGDARDVQFEQEGGGLLSAFSRETRARAEFGEHLSITLIYPANTTGTGSFRLTWSQEPNLHRRRSRRVRFRLNGGGGELPRAKHDIGALF</sequence>